<sequence length="259" mass="27972">MTVSLPQKASAPLRPALHALLFLLGTAGAAQAVDPDDLDIFLPTTLQDAFTGDPNEGEAQLGLRFDRRRGHDELQIFPQFQVSPADGLLLNLSLPYVAGSGSRANAGELSVGALYNLSREGSWLPAFAVAADASTPTGPGDRGTQLQFTGVVTRTIDPSAQRRLHLNVSWSTRFAPSADERHNRYRVVAGYSQLLNRDTALILDYVRERGDRGERDANIIEIGARHRLGERVAVGFGAGAGIGRDSPRFRALFSIEVDL</sequence>
<dbReference type="Proteomes" id="UP001589789">
    <property type="component" value="Unassembled WGS sequence"/>
</dbReference>
<proteinExistence type="predicted"/>
<evidence type="ECO:0000256" key="1">
    <source>
        <dbReference type="SAM" id="SignalP"/>
    </source>
</evidence>
<feature type="signal peptide" evidence="1">
    <location>
        <begin position="1"/>
        <end position="32"/>
    </location>
</feature>
<protein>
    <recommendedName>
        <fullName evidence="4">Transporter</fullName>
    </recommendedName>
</protein>
<feature type="chain" id="PRO_5047420083" description="Transporter" evidence="1">
    <location>
        <begin position="33"/>
        <end position="259"/>
    </location>
</feature>
<name>A0ABV6J172_9PROT</name>
<gene>
    <name evidence="2" type="ORF">ACFFIC_29200</name>
</gene>
<dbReference type="SUPFAM" id="SSF56935">
    <property type="entry name" value="Porins"/>
    <property type="match status" value="1"/>
</dbReference>
<keyword evidence="1" id="KW-0732">Signal</keyword>
<dbReference type="EMBL" id="JBHLVZ010000114">
    <property type="protein sequence ID" value="MFC0389592.1"/>
    <property type="molecule type" value="Genomic_DNA"/>
</dbReference>
<keyword evidence="3" id="KW-1185">Reference proteome</keyword>
<comment type="caution">
    <text evidence="2">The sequence shown here is derived from an EMBL/GenBank/DDBJ whole genome shotgun (WGS) entry which is preliminary data.</text>
</comment>
<evidence type="ECO:0000313" key="2">
    <source>
        <dbReference type="EMBL" id="MFC0389592.1"/>
    </source>
</evidence>
<reference evidence="2 3" key="1">
    <citation type="submission" date="2024-09" db="EMBL/GenBank/DDBJ databases">
        <authorList>
            <person name="Sun Q."/>
            <person name="Mori K."/>
        </authorList>
    </citation>
    <scope>NUCLEOTIDE SEQUENCE [LARGE SCALE GENOMIC DNA]</scope>
    <source>
        <strain evidence="2 3">CCM 7468</strain>
    </source>
</reference>
<evidence type="ECO:0000313" key="3">
    <source>
        <dbReference type="Proteomes" id="UP001589789"/>
    </source>
</evidence>
<organism evidence="2 3">
    <name type="scientific">Muricoccus vinaceus</name>
    <dbReference type="NCBI Taxonomy" id="424704"/>
    <lineage>
        <taxon>Bacteria</taxon>
        <taxon>Pseudomonadati</taxon>
        <taxon>Pseudomonadota</taxon>
        <taxon>Alphaproteobacteria</taxon>
        <taxon>Acetobacterales</taxon>
        <taxon>Roseomonadaceae</taxon>
        <taxon>Muricoccus</taxon>
    </lineage>
</organism>
<evidence type="ECO:0008006" key="4">
    <source>
        <dbReference type="Google" id="ProtNLM"/>
    </source>
</evidence>
<accession>A0ABV6J172</accession>
<dbReference type="RefSeq" id="WP_377057103.1">
    <property type="nucleotide sequence ID" value="NZ_JBHLVZ010000114.1"/>
</dbReference>